<proteinExistence type="predicted"/>
<keyword evidence="3" id="KW-1185">Reference proteome</keyword>
<organism evidence="2 3">
    <name type="scientific">Salinibacter phage M8CRM-1</name>
    <dbReference type="NCBI Taxonomy" id="2681612"/>
    <lineage>
        <taxon>Viruses</taxon>
        <taxon>Duplodnaviria</taxon>
        <taxon>Heunggongvirae</taxon>
        <taxon>Uroviricota</taxon>
        <taxon>Caudoviricetes</taxon>
        <taxon>Kryptosalinivirus</taxon>
        <taxon>Kryptosalinivirus M8CRM1</taxon>
    </lineage>
</organism>
<name>A0A2I6UGN3_9CAUD</name>
<reference evidence="2 3" key="1">
    <citation type="submission" date="2017-07" db="EMBL/GenBank/DDBJ databases">
        <title>Characterization of ecologically diverse viruses infecting co-occurring strains of cosmopolitan hyperhalophilic Bacteroidetes.</title>
        <authorList>
            <person name="Villamor J."/>
            <person name="Ramos-Barbero M.D."/>
            <person name="Gonzalez-Torres P."/>
            <person name="Gabaldon T."/>
            <person name="Rollesso-Mora R."/>
            <person name="Meseguer I."/>
            <person name="Martinez-Garcia M."/>
            <person name="Santos F."/>
            <person name="Anton J."/>
        </authorList>
    </citation>
    <scope>NUCLEOTIDE SEQUENCE [LARGE SCALE GENOMIC DNA]</scope>
</reference>
<feature type="domain" description="DUF5675" evidence="1">
    <location>
        <begin position="21"/>
        <end position="136"/>
    </location>
</feature>
<dbReference type="EMBL" id="MF580959">
    <property type="protein sequence ID" value="AUO79132.1"/>
    <property type="molecule type" value="Genomic_DNA"/>
</dbReference>
<dbReference type="InterPro" id="IPR043732">
    <property type="entry name" value="DUF5675"/>
</dbReference>
<dbReference type="GeneID" id="40236290"/>
<evidence type="ECO:0000259" key="1">
    <source>
        <dbReference type="Pfam" id="PF18925"/>
    </source>
</evidence>
<dbReference type="Proteomes" id="UP000258606">
    <property type="component" value="Segment"/>
</dbReference>
<dbReference type="RefSeq" id="YP_009639495.1">
    <property type="nucleotide sequence ID" value="NC_042351.1"/>
</dbReference>
<accession>A0A2I6UGN3</accession>
<sequence length="169" mass="18994">MSCGTTFVESNHNEKMERLLLYRTDYLSNGTRGVLFLPSGETVHTIENPWADNEPRVSCIPEGEYVCEPRPYYNGGYDTFHVTGVPNRSLILIHVGNTEKDVRGCIAVGLRKGTLGEYPAVLSSRDAFFDKFYPSVEDLSEFTLEVTSAKKIKPADLEEHISTETRIDI</sequence>
<dbReference type="Pfam" id="PF18925">
    <property type="entry name" value="DUF5675"/>
    <property type="match status" value="1"/>
</dbReference>
<evidence type="ECO:0000313" key="3">
    <source>
        <dbReference type="Proteomes" id="UP000258606"/>
    </source>
</evidence>
<evidence type="ECO:0000313" key="2">
    <source>
        <dbReference type="EMBL" id="AUO79132.1"/>
    </source>
</evidence>
<protein>
    <recommendedName>
        <fullName evidence="1">DUF5675 domain-containing protein</fullName>
    </recommendedName>
</protein>
<dbReference type="KEGG" id="vg:40236290"/>